<dbReference type="PROSITE" id="PS01359">
    <property type="entry name" value="ZF_PHD_1"/>
    <property type="match status" value="2"/>
</dbReference>
<evidence type="ECO:0000313" key="8">
    <source>
        <dbReference type="EnsemblMetazoa" id="tetur26g01630.1"/>
    </source>
</evidence>
<dbReference type="InterPro" id="IPR013083">
    <property type="entry name" value="Znf_RING/FYVE/PHD"/>
</dbReference>
<dbReference type="STRING" id="32264.T1KXW7"/>
<organism evidence="8 9">
    <name type="scientific">Tetranychus urticae</name>
    <name type="common">Two-spotted spider mite</name>
    <dbReference type="NCBI Taxonomy" id="32264"/>
    <lineage>
        <taxon>Eukaryota</taxon>
        <taxon>Metazoa</taxon>
        <taxon>Ecdysozoa</taxon>
        <taxon>Arthropoda</taxon>
        <taxon>Chelicerata</taxon>
        <taxon>Arachnida</taxon>
        <taxon>Acari</taxon>
        <taxon>Acariformes</taxon>
        <taxon>Trombidiformes</taxon>
        <taxon>Prostigmata</taxon>
        <taxon>Eleutherengona</taxon>
        <taxon>Raphignathae</taxon>
        <taxon>Tetranychoidea</taxon>
        <taxon>Tetranychidae</taxon>
        <taxon>Tetranychus</taxon>
    </lineage>
</organism>
<dbReference type="InterPro" id="IPR001965">
    <property type="entry name" value="Znf_PHD"/>
</dbReference>
<evidence type="ECO:0000256" key="1">
    <source>
        <dbReference type="ARBA" id="ARBA00022723"/>
    </source>
</evidence>
<keyword evidence="1" id="KW-0479">Metal-binding</keyword>
<evidence type="ECO:0000256" key="3">
    <source>
        <dbReference type="ARBA" id="ARBA00022833"/>
    </source>
</evidence>
<dbReference type="GO" id="GO:0003682">
    <property type="term" value="F:chromatin binding"/>
    <property type="evidence" value="ECO:0007669"/>
    <property type="project" value="TreeGrafter"/>
</dbReference>
<feature type="region of interest" description="Disordered" evidence="5">
    <location>
        <begin position="1"/>
        <end position="31"/>
    </location>
</feature>
<dbReference type="InterPro" id="IPR001660">
    <property type="entry name" value="SAM"/>
</dbReference>
<sequence length="349" mass="39531">MPARRKHFNNRHDPVPRARSQRKKIKKSLGPDFLDPSDLGYGYLKDTYKPKCYLCDFPISSGRDEKCVTCNKCNLKVHRRCLIPDDNDKLSISEEDWQCEKCTAVCSLCKLNNEAEPTIHCTICDTPYHIICIQLYSDQPKPKRQCSWVCKKCLDVAGDKLIINKEPSKENTSSNISNAHIKRLNMTNGKSHSLLVATANENNREPEDLLIDNSSTIELPDELETSIKGIEPSKAEIADYHAFVSDRLAKMVKSLSMDPDPKNWTTTDVESYIKEIGFPDQAHLFKEQLIDGRSLLLLRRVDVVKGLSMKLGPALKIYAHINQLQEIDIVPAFNSLESSQQADDNLNTV</sequence>
<dbReference type="PROSITE" id="PS50105">
    <property type="entry name" value="SAM_DOMAIN"/>
    <property type="match status" value="1"/>
</dbReference>
<dbReference type="SUPFAM" id="SSF47769">
    <property type="entry name" value="SAM/Pointed domain"/>
    <property type="match status" value="1"/>
</dbReference>
<dbReference type="Pfam" id="PF00536">
    <property type="entry name" value="SAM_1"/>
    <property type="match status" value="1"/>
</dbReference>
<dbReference type="Proteomes" id="UP000015104">
    <property type="component" value="Unassembled WGS sequence"/>
</dbReference>
<dbReference type="GO" id="GO:0008270">
    <property type="term" value="F:zinc ion binding"/>
    <property type="evidence" value="ECO:0007669"/>
    <property type="project" value="UniProtKB-KW"/>
</dbReference>
<evidence type="ECO:0000256" key="4">
    <source>
        <dbReference type="PROSITE-ProRule" id="PRU00146"/>
    </source>
</evidence>
<dbReference type="GO" id="GO:0005634">
    <property type="term" value="C:nucleus"/>
    <property type="evidence" value="ECO:0007669"/>
    <property type="project" value="TreeGrafter"/>
</dbReference>
<dbReference type="SMART" id="SM00249">
    <property type="entry name" value="PHD"/>
    <property type="match status" value="2"/>
</dbReference>
<dbReference type="PROSITE" id="PS50016">
    <property type="entry name" value="ZF_PHD_2"/>
    <property type="match status" value="2"/>
</dbReference>
<dbReference type="InterPro" id="IPR019787">
    <property type="entry name" value="Znf_PHD-finger"/>
</dbReference>
<dbReference type="InterPro" id="IPR050548">
    <property type="entry name" value="PcG_chromatin_remod_factors"/>
</dbReference>
<dbReference type="CDD" id="cd15489">
    <property type="entry name" value="PHD_SF"/>
    <property type="match status" value="2"/>
</dbReference>
<keyword evidence="9" id="KW-1185">Reference proteome</keyword>
<protein>
    <recommendedName>
        <fullName evidence="10">PHD-type domain-containing protein</fullName>
    </recommendedName>
</protein>
<dbReference type="KEGG" id="tut:107368249"/>
<dbReference type="HOGENOM" id="CLU_795307_0_0_1"/>
<evidence type="ECO:0000313" key="9">
    <source>
        <dbReference type="Proteomes" id="UP000015104"/>
    </source>
</evidence>
<evidence type="ECO:0008006" key="10">
    <source>
        <dbReference type="Google" id="ProtNLM"/>
    </source>
</evidence>
<dbReference type="InterPro" id="IPR013761">
    <property type="entry name" value="SAM/pointed_sf"/>
</dbReference>
<dbReference type="OMA" id="IYAHINQ"/>
<evidence type="ECO:0000256" key="2">
    <source>
        <dbReference type="ARBA" id="ARBA00022771"/>
    </source>
</evidence>
<reference evidence="9" key="1">
    <citation type="submission" date="2011-08" db="EMBL/GenBank/DDBJ databases">
        <authorList>
            <person name="Rombauts S."/>
        </authorList>
    </citation>
    <scope>NUCLEOTIDE SEQUENCE</scope>
    <source>
        <strain evidence="9">London</strain>
    </source>
</reference>
<feature type="domain" description="PHD-type" evidence="6">
    <location>
        <begin position="49"/>
        <end position="105"/>
    </location>
</feature>
<dbReference type="PANTHER" id="PTHR12247:SF139">
    <property type="entry name" value="ATHERIN-RELATED"/>
    <property type="match status" value="1"/>
</dbReference>
<dbReference type="OrthoDB" id="10004495at2759"/>
<gene>
    <name evidence="8" type="primary">107368249</name>
</gene>
<dbReference type="Gene3D" id="3.30.40.10">
    <property type="entry name" value="Zinc/RING finger domain, C3HC4 (zinc finger)"/>
    <property type="match status" value="2"/>
</dbReference>
<dbReference type="InterPro" id="IPR011011">
    <property type="entry name" value="Znf_FYVE_PHD"/>
</dbReference>
<keyword evidence="3" id="KW-0862">Zinc</keyword>
<dbReference type="Gene3D" id="1.10.150.50">
    <property type="entry name" value="Transcription Factor, Ets-1"/>
    <property type="match status" value="1"/>
</dbReference>
<dbReference type="GO" id="GO:0042393">
    <property type="term" value="F:histone binding"/>
    <property type="evidence" value="ECO:0007669"/>
    <property type="project" value="TreeGrafter"/>
</dbReference>
<feature type="domain" description="PHD-type" evidence="6">
    <location>
        <begin position="103"/>
        <end position="156"/>
    </location>
</feature>
<dbReference type="GO" id="GO:0045892">
    <property type="term" value="P:negative regulation of DNA-templated transcription"/>
    <property type="evidence" value="ECO:0007669"/>
    <property type="project" value="TreeGrafter"/>
</dbReference>
<evidence type="ECO:0000256" key="5">
    <source>
        <dbReference type="SAM" id="MobiDB-lite"/>
    </source>
</evidence>
<dbReference type="Pfam" id="PF00628">
    <property type="entry name" value="PHD"/>
    <property type="match status" value="1"/>
</dbReference>
<dbReference type="SUPFAM" id="SSF57903">
    <property type="entry name" value="FYVE/PHD zinc finger"/>
    <property type="match status" value="2"/>
</dbReference>
<reference evidence="8" key="2">
    <citation type="submission" date="2015-06" db="UniProtKB">
        <authorList>
            <consortium name="EnsemblMetazoa"/>
        </authorList>
    </citation>
    <scope>IDENTIFICATION</scope>
</reference>
<feature type="domain" description="SAM" evidence="7">
    <location>
        <begin position="264"/>
        <end position="327"/>
    </location>
</feature>
<dbReference type="SMART" id="SM00454">
    <property type="entry name" value="SAM"/>
    <property type="match status" value="1"/>
</dbReference>
<name>T1KXW7_TETUR</name>
<evidence type="ECO:0000259" key="7">
    <source>
        <dbReference type="PROSITE" id="PS50105"/>
    </source>
</evidence>
<dbReference type="AlphaFoldDB" id="T1KXW7"/>
<dbReference type="PANTHER" id="PTHR12247">
    <property type="entry name" value="POLYCOMB GROUP PROTEIN"/>
    <property type="match status" value="1"/>
</dbReference>
<dbReference type="InterPro" id="IPR019786">
    <property type="entry name" value="Zinc_finger_PHD-type_CS"/>
</dbReference>
<dbReference type="EnsemblMetazoa" id="tetur26g01630.1">
    <property type="protein sequence ID" value="tetur26g01630.1"/>
    <property type="gene ID" value="tetur26g01630"/>
</dbReference>
<keyword evidence="2 4" id="KW-0863">Zinc-finger</keyword>
<proteinExistence type="predicted"/>
<evidence type="ECO:0000259" key="6">
    <source>
        <dbReference type="PROSITE" id="PS50016"/>
    </source>
</evidence>
<accession>T1KXW7</accession>
<dbReference type="EMBL" id="CAEY01000697">
    <property type="status" value="NOT_ANNOTATED_CDS"/>
    <property type="molecule type" value="Genomic_DNA"/>
</dbReference>
<dbReference type="eggNOG" id="KOG2747">
    <property type="taxonomic scope" value="Eukaryota"/>
</dbReference>